<dbReference type="PANTHER" id="PTHR47649">
    <property type="entry name" value="RIBONUCLEASE D"/>
    <property type="match status" value="1"/>
</dbReference>
<protein>
    <submittedName>
        <fullName evidence="2">Ribonuclease D</fullName>
    </submittedName>
</protein>
<dbReference type="GO" id="GO:0003676">
    <property type="term" value="F:nucleic acid binding"/>
    <property type="evidence" value="ECO:0007669"/>
    <property type="project" value="InterPro"/>
</dbReference>
<evidence type="ECO:0000313" key="2">
    <source>
        <dbReference type="EMBL" id="AXV08525.1"/>
    </source>
</evidence>
<evidence type="ECO:0000313" key="3">
    <source>
        <dbReference type="Proteomes" id="UP000264006"/>
    </source>
</evidence>
<dbReference type="PANTHER" id="PTHR47649:SF1">
    <property type="entry name" value="RIBONUCLEASE D"/>
    <property type="match status" value="1"/>
</dbReference>
<keyword evidence="3" id="KW-1185">Reference proteome</keyword>
<dbReference type="PROSITE" id="PS50967">
    <property type="entry name" value="HRDC"/>
    <property type="match status" value="1"/>
</dbReference>
<dbReference type="EMBL" id="CP031165">
    <property type="protein sequence ID" value="AXV08525.1"/>
    <property type="molecule type" value="Genomic_DNA"/>
</dbReference>
<dbReference type="AlphaFoldDB" id="A0A346Y228"/>
<dbReference type="SMART" id="SM00341">
    <property type="entry name" value="HRDC"/>
    <property type="match status" value="2"/>
</dbReference>
<reference evidence="2 3" key="1">
    <citation type="submission" date="2018-09" db="EMBL/GenBank/DDBJ databases">
        <title>Complete genome sequence of Euzebya sp. DY32-46 isolated from seawater of Pacific Ocean.</title>
        <authorList>
            <person name="Xu L."/>
            <person name="Wu Y.-H."/>
            <person name="Xu X.-W."/>
        </authorList>
    </citation>
    <scope>NUCLEOTIDE SEQUENCE [LARGE SCALE GENOMIC DNA]</scope>
    <source>
        <strain evidence="2 3">DY32-46</strain>
    </source>
</reference>
<sequence>MPLDRYELIDDQADLASALDWLADLDPIGIDVERADWNRYYRAAALVQIGGDGRVALLDPLRLDDWSPVAAFCAEREVVLHALENDVAPMQALGVDPPVVHDTAIAAALLGMPTGLETLLSEVLGVEMESDKAAMQRADWEKRPLTEEMLVYAAGDVADLPRLWAVLRDKLVEADRWEWYVEELAATIDQPTVEDRRDWTRTKGVGRLDPKARARAKALWEAREDLAKDTDTAPGRIVNDKTLIDLAQKPPKAVRELGRRGVRRQAVRTFGEDIVTALDQGANADPVPVDRNGRRSTDADRELADELRVIRAQVAEEVGLDAGLLCPSRYLLKAVVADPQTPAEFREALGLRDWQWRLLADPFLDALFEPPESEDDPRRD</sequence>
<dbReference type="SMART" id="SM00474">
    <property type="entry name" value="35EXOc"/>
    <property type="match status" value="1"/>
</dbReference>
<dbReference type="Gene3D" id="3.30.420.10">
    <property type="entry name" value="Ribonuclease H-like superfamily/Ribonuclease H"/>
    <property type="match status" value="1"/>
</dbReference>
<dbReference type="GO" id="GO:0008408">
    <property type="term" value="F:3'-5' exonuclease activity"/>
    <property type="evidence" value="ECO:0007669"/>
    <property type="project" value="InterPro"/>
</dbReference>
<dbReference type="SUPFAM" id="SSF53098">
    <property type="entry name" value="Ribonuclease H-like"/>
    <property type="match status" value="1"/>
</dbReference>
<dbReference type="InterPro" id="IPR051086">
    <property type="entry name" value="RNase_D-like"/>
</dbReference>
<dbReference type="InterPro" id="IPR002562">
    <property type="entry name" value="3'-5'_exonuclease_dom"/>
</dbReference>
<dbReference type="OrthoDB" id="144122at2"/>
<feature type="domain" description="HRDC" evidence="1">
    <location>
        <begin position="209"/>
        <end position="288"/>
    </location>
</feature>
<accession>A0A346Y228</accession>
<dbReference type="InterPro" id="IPR002121">
    <property type="entry name" value="HRDC_dom"/>
</dbReference>
<dbReference type="Pfam" id="PF01612">
    <property type="entry name" value="DNA_pol_A_exo1"/>
    <property type="match status" value="1"/>
</dbReference>
<dbReference type="InterPro" id="IPR010997">
    <property type="entry name" value="HRDC-like_sf"/>
</dbReference>
<dbReference type="Gene3D" id="1.10.150.80">
    <property type="entry name" value="HRDC domain"/>
    <property type="match status" value="2"/>
</dbReference>
<dbReference type="CDD" id="cd06142">
    <property type="entry name" value="RNaseD_exo"/>
    <property type="match status" value="1"/>
</dbReference>
<gene>
    <name evidence="2" type="ORF">DVS28_a3853</name>
</gene>
<dbReference type="Pfam" id="PF00570">
    <property type="entry name" value="HRDC"/>
    <property type="match status" value="2"/>
</dbReference>
<dbReference type="Proteomes" id="UP000264006">
    <property type="component" value="Chromosome"/>
</dbReference>
<dbReference type="InterPro" id="IPR036397">
    <property type="entry name" value="RNaseH_sf"/>
</dbReference>
<dbReference type="InterPro" id="IPR012337">
    <property type="entry name" value="RNaseH-like_sf"/>
</dbReference>
<dbReference type="InterPro" id="IPR044876">
    <property type="entry name" value="HRDC_dom_sf"/>
</dbReference>
<dbReference type="SUPFAM" id="SSF47819">
    <property type="entry name" value="HRDC-like"/>
    <property type="match status" value="2"/>
</dbReference>
<dbReference type="KEGG" id="euz:DVS28_a3853"/>
<dbReference type="RefSeq" id="WP_114592855.1">
    <property type="nucleotide sequence ID" value="NZ_CP031165.1"/>
</dbReference>
<dbReference type="GO" id="GO:0000166">
    <property type="term" value="F:nucleotide binding"/>
    <property type="evidence" value="ECO:0007669"/>
    <property type="project" value="InterPro"/>
</dbReference>
<dbReference type="GO" id="GO:0006139">
    <property type="term" value="P:nucleobase-containing compound metabolic process"/>
    <property type="evidence" value="ECO:0007669"/>
    <property type="project" value="InterPro"/>
</dbReference>
<name>A0A346Y228_9ACTN</name>
<proteinExistence type="predicted"/>
<organism evidence="2 3">
    <name type="scientific">Euzebya pacifica</name>
    <dbReference type="NCBI Taxonomy" id="1608957"/>
    <lineage>
        <taxon>Bacteria</taxon>
        <taxon>Bacillati</taxon>
        <taxon>Actinomycetota</taxon>
        <taxon>Nitriliruptoria</taxon>
        <taxon>Euzebyales</taxon>
    </lineage>
</organism>
<evidence type="ECO:0000259" key="1">
    <source>
        <dbReference type="PROSITE" id="PS50967"/>
    </source>
</evidence>